<dbReference type="GO" id="GO:0009821">
    <property type="term" value="P:alkaloid biosynthetic process"/>
    <property type="evidence" value="ECO:0007669"/>
    <property type="project" value="UniProtKB-ARBA"/>
</dbReference>
<feature type="active site" description="Proton donor" evidence="3">
    <location>
        <position position="37"/>
    </location>
</feature>
<dbReference type="SUPFAM" id="SSF51430">
    <property type="entry name" value="NAD(P)-linked oxidoreductase"/>
    <property type="match status" value="1"/>
</dbReference>
<dbReference type="PRINTS" id="PR00069">
    <property type="entry name" value="ALDKETRDTASE"/>
</dbReference>
<gene>
    <name evidence="7" type="ORF">CFOL_v3_11593</name>
</gene>
<evidence type="ECO:0000256" key="4">
    <source>
        <dbReference type="PIRSR" id="PIRSR000097-2"/>
    </source>
</evidence>
<evidence type="ECO:0000259" key="6">
    <source>
        <dbReference type="Pfam" id="PF00248"/>
    </source>
</evidence>
<dbReference type="PROSITE" id="PS00062">
    <property type="entry name" value="ALDOKETO_REDUCTASE_2"/>
    <property type="match status" value="1"/>
</dbReference>
<evidence type="ECO:0000313" key="7">
    <source>
        <dbReference type="EMBL" id="GAV68090.1"/>
    </source>
</evidence>
<feature type="non-terminal residue" evidence="7">
    <location>
        <position position="1"/>
    </location>
</feature>
<dbReference type="InterPro" id="IPR036812">
    <property type="entry name" value="NAD(P)_OxRdtase_dom_sf"/>
</dbReference>
<dbReference type="GO" id="GO:0016491">
    <property type="term" value="F:oxidoreductase activity"/>
    <property type="evidence" value="ECO:0007669"/>
    <property type="project" value="InterPro"/>
</dbReference>
<evidence type="ECO:0000313" key="8">
    <source>
        <dbReference type="Proteomes" id="UP000187406"/>
    </source>
</evidence>
<evidence type="ECO:0000256" key="1">
    <source>
        <dbReference type="ARBA" id="ARBA00007905"/>
    </source>
</evidence>
<keyword evidence="2" id="KW-0521">NADP</keyword>
<dbReference type="FunCoup" id="A0A1Q3BJ88">
    <property type="interactions" value="198"/>
</dbReference>
<dbReference type="PROSITE" id="PS00063">
    <property type="entry name" value="ALDOKETO_REDUCTASE_3"/>
    <property type="match status" value="1"/>
</dbReference>
<comment type="caution">
    <text evidence="7">The sequence shown here is derived from an EMBL/GenBank/DDBJ whole genome shotgun (WGS) entry which is preliminary data.</text>
</comment>
<proteinExistence type="inferred from homology"/>
<dbReference type="STRING" id="3775.A0A1Q3BJ88"/>
<organism evidence="7 8">
    <name type="scientific">Cephalotus follicularis</name>
    <name type="common">Albany pitcher plant</name>
    <dbReference type="NCBI Taxonomy" id="3775"/>
    <lineage>
        <taxon>Eukaryota</taxon>
        <taxon>Viridiplantae</taxon>
        <taxon>Streptophyta</taxon>
        <taxon>Embryophyta</taxon>
        <taxon>Tracheophyta</taxon>
        <taxon>Spermatophyta</taxon>
        <taxon>Magnoliopsida</taxon>
        <taxon>eudicotyledons</taxon>
        <taxon>Gunneridae</taxon>
        <taxon>Pentapetalae</taxon>
        <taxon>rosids</taxon>
        <taxon>fabids</taxon>
        <taxon>Oxalidales</taxon>
        <taxon>Cephalotaceae</taxon>
        <taxon>Cephalotus</taxon>
    </lineage>
</organism>
<dbReference type="Proteomes" id="UP000187406">
    <property type="component" value="Unassembled WGS sequence"/>
</dbReference>
<feature type="binding site" evidence="4">
    <location>
        <position position="97"/>
    </location>
    <ligand>
        <name>substrate</name>
    </ligand>
</feature>
<dbReference type="InParanoid" id="A0A1Q3BJ88"/>
<evidence type="ECO:0000256" key="2">
    <source>
        <dbReference type="ARBA" id="ARBA00022857"/>
    </source>
</evidence>
<evidence type="ECO:0000256" key="3">
    <source>
        <dbReference type="PIRSR" id="PIRSR000097-1"/>
    </source>
</evidence>
<sequence length="300" mass="33875">ILGFGTYSYLNHKETTKLAIHMALEASYRHFDTAKIYGSEPALGNALREAILDGVVERDDVFVTSKLRSSDHHDPVSALKQSLQNLGMQYVDMYLVHWPFKLKPGACSPVPNEEDFDKFDLEATWAAMERCLEVGLCRGIGVSNFSSKKIECLLDFASIPPAINQVEMHPMWRQRKLREVCAEHMIHVSAYSPLGGPGNAWGSTAVVQHPVIQSIALKHEATPAQVALKWGLSKGSSVIVKSFNEKRMKENKAALNLKLDHKDFLEIEKLEERKIMRGEYYVNDTTSPYKTIQDLWDNEI</sequence>
<comment type="similarity">
    <text evidence="1">Belongs to the aldo/keto reductase family.</text>
</comment>
<dbReference type="AlphaFoldDB" id="A0A1Q3BJ88"/>
<evidence type="ECO:0000256" key="5">
    <source>
        <dbReference type="PIRSR" id="PIRSR000097-3"/>
    </source>
</evidence>
<dbReference type="EMBL" id="BDDD01000606">
    <property type="protein sequence ID" value="GAV68090.1"/>
    <property type="molecule type" value="Genomic_DNA"/>
</dbReference>
<dbReference type="InterPro" id="IPR023210">
    <property type="entry name" value="NADP_OxRdtase_dom"/>
</dbReference>
<feature type="non-terminal residue" evidence="7">
    <location>
        <position position="300"/>
    </location>
</feature>
<feature type="domain" description="NADP-dependent oxidoreductase" evidence="6">
    <location>
        <begin position="2"/>
        <end position="271"/>
    </location>
</feature>
<dbReference type="InterPro" id="IPR018170">
    <property type="entry name" value="Aldo/ket_reductase_CS"/>
</dbReference>
<accession>A0A1Q3BJ88</accession>
<name>A0A1Q3BJ88_CEPFO</name>
<dbReference type="PIRSF" id="PIRSF000097">
    <property type="entry name" value="AKR"/>
    <property type="match status" value="1"/>
</dbReference>
<protein>
    <submittedName>
        <fullName evidence="7">Aldo_ket_red domain-containing protein</fullName>
    </submittedName>
</protein>
<dbReference type="OrthoDB" id="416253at2759"/>
<dbReference type="FunFam" id="3.20.20.100:FF:000013">
    <property type="entry name" value="NADPH-dependent codeinone reductase 1-1"/>
    <property type="match status" value="1"/>
</dbReference>
<dbReference type="Gene3D" id="3.20.20.100">
    <property type="entry name" value="NADP-dependent oxidoreductase domain"/>
    <property type="match status" value="1"/>
</dbReference>
<keyword evidence="8" id="KW-1185">Reference proteome</keyword>
<dbReference type="PANTHER" id="PTHR11732">
    <property type="entry name" value="ALDO/KETO REDUCTASE"/>
    <property type="match status" value="1"/>
</dbReference>
<dbReference type="InterPro" id="IPR020471">
    <property type="entry name" value="AKR"/>
</dbReference>
<dbReference type="Pfam" id="PF00248">
    <property type="entry name" value="Aldo_ket_red"/>
    <property type="match status" value="1"/>
</dbReference>
<feature type="site" description="Lowers pKa of active site Tyr" evidence="5">
    <location>
        <position position="66"/>
    </location>
</feature>
<reference evidence="8" key="1">
    <citation type="submission" date="2016-04" db="EMBL/GenBank/DDBJ databases">
        <title>Cephalotus genome sequencing.</title>
        <authorList>
            <person name="Fukushima K."/>
            <person name="Hasebe M."/>
            <person name="Fang X."/>
        </authorList>
    </citation>
    <scope>NUCLEOTIDE SEQUENCE [LARGE SCALE GENOMIC DNA]</scope>
    <source>
        <strain evidence="8">cv. St1</strain>
    </source>
</reference>